<keyword evidence="3" id="KW-0175">Coiled coil</keyword>
<organism evidence="4 5">
    <name type="scientific">Trichomonas vaginalis (strain ATCC PRA-98 / G3)</name>
    <dbReference type="NCBI Taxonomy" id="412133"/>
    <lineage>
        <taxon>Eukaryota</taxon>
        <taxon>Metamonada</taxon>
        <taxon>Parabasalia</taxon>
        <taxon>Trichomonadida</taxon>
        <taxon>Trichomonadidae</taxon>
        <taxon>Trichomonas</taxon>
    </lineage>
</organism>
<evidence type="ECO:0000256" key="3">
    <source>
        <dbReference type="SAM" id="Coils"/>
    </source>
</evidence>
<reference evidence="4" key="2">
    <citation type="journal article" date="2007" name="Science">
        <title>Draft genome sequence of the sexually transmitted pathogen Trichomonas vaginalis.</title>
        <authorList>
            <person name="Carlton J.M."/>
            <person name="Hirt R.P."/>
            <person name="Silva J.C."/>
            <person name="Delcher A.L."/>
            <person name="Schatz M."/>
            <person name="Zhao Q."/>
            <person name="Wortman J.R."/>
            <person name="Bidwell S.L."/>
            <person name="Alsmark U.C.M."/>
            <person name="Besteiro S."/>
            <person name="Sicheritz-Ponten T."/>
            <person name="Noel C.J."/>
            <person name="Dacks J.B."/>
            <person name="Foster P.G."/>
            <person name="Simillion C."/>
            <person name="Van de Peer Y."/>
            <person name="Miranda-Saavedra D."/>
            <person name="Barton G.J."/>
            <person name="Westrop G.D."/>
            <person name="Mueller S."/>
            <person name="Dessi D."/>
            <person name="Fiori P.L."/>
            <person name="Ren Q."/>
            <person name="Paulsen I."/>
            <person name="Zhang H."/>
            <person name="Bastida-Corcuera F.D."/>
            <person name="Simoes-Barbosa A."/>
            <person name="Brown M.T."/>
            <person name="Hayes R.D."/>
            <person name="Mukherjee M."/>
            <person name="Okumura C.Y."/>
            <person name="Schneider R."/>
            <person name="Smith A.J."/>
            <person name="Vanacova S."/>
            <person name="Villalvazo M."/>
            <person name="Haas B.J."/>
            <person name="Pertea M."/>
            <person name="Feldblyum T.V."/>
            <person name="Utterback T.R."/>
            <person name="Shu C.L."/>
            <person name="Osoegawa K."/>
            <person name="de Jong P.J."/>
            <person name="Hrdy I."/>
            <person name="Horvathova L."/>
            <person name="Zubacova Z."/>
            <person name="Dolezal P."/>
            <person name="Malik S.B."/>
            <person name="Logsdon J.M. Jr."/>
            <person name="Henze K."/>
            <person name="Gupta A."/>
            <person name="Wang C.C."/>
            <person name="Dunne R.L."/>
            <person name="Upcroft J.A."/>
            <person name="Upcroft P."/>
            <person name="White O."/>
            <person name="Salzberg S.L."/>
            <person name="Tang P."/>
            <person name="Chiu C.-H."/>
            <person name="Lee Y.-S."/>
            <person name="Embley T.M."/>
            <person name="Coombs G.H."/>
            <person name="Mottram J.C."/>
            <person name="Tachezy J."/>
            <person name="Fraser-Liggett C.M."/>
            <person name="Johnson P.J."/>
        </authorList>
    </citation>
    <scope>NUCLEOTIDE SEQUENCE [LARGE SCALE GENOMIC DNA]</scope>
    <source>
        <strain evidence="4">G3</strain>
    </source>
</reference>
<dbReference type="PANTHER" id="PTHR24188:SF29">
    <property type="entry name" value="GH09064P"/>
    <property type="match status" value="1"/>
</dbReference>
<dbReference type="InParanoid" id="A2D9U0"/>
<gene>
    <name evidence="4" type="ORF">TVAG_076930</name>
</gene>
<keyword evidence="5" id="KW-1185">Reference proteome</keyword>
<evidence type="ECO:0000313" key="4">
    <source>
        <dbReference type="EMBL" id="EAY22946.1"/>
    </source>
</evidence>
<dbReference type="RefSeq" id="XP_001583932.1">
    <property type="nucleotide sequence ID" value="XM_001583882.1"/>
</dbReference>
<evidence type="ECO:0000313" key="5">
    <source>
        <dbReference type="Proteomes" id="UP000001542"/>
    </source>
</evidence>
<accession>A2D9U0</accession>
<sequence length="203" mass="23962">MNLNFEYIAAHISDYIQNENFFDTFDIEDIKTIMKYLRLTADQFITLLKQSSSTINARNLYFCTQKANVTIQNFEDVVSILKSVKKYMKFNIFDGIINVFIQKDKEMNDCTEEIKKLQAELKKFQNQVQNATKETTDTQNNENHKVSKEFLTKISELKKSKDFDNVYKFFEELSSKGDRELISKACEEGLWKKTSYRSYNVLH</sequence>
<dbReference type="EMBL" id="DS113181">
    <property type="protein sequence ID" value="EAY22946.1"/>
    <property type="molecule type" value="Genomic_DNA"/>
</dbReference>
<evidence type="ECO:0000256" key="1">
    <source>
        <dbReference type="ARBA" id="ARBA00022737"/>
    </source>
</evidence>
<name>A2D9U0_TRIV3</name>
<dbReference type="PANTHER" id="PTHR24188">
    <property type="entry name" value="ANKYRIN REPEAT PROTEIN"/>
    <property type="match status" value="1"/>
</dbReference>
<proteinExistence type="predicted"/>
<dbReference type="VEuPathDB" id="TrichDB:TVAG_076930"/>
<dbReference type="SMR" id="A2D9U0"/>
<keyword evidence="1" id="KW-0677">Repeat</keyword>
<evidence type="ECO:0000256" key="2">
    <source>
        <dbReference type="ARBA" id="ARBA00023043"/>
    </source>
</evidence>
<dbReference type="Proteomes" id="UP000001542">
    <property type="component" value="Unassembled WGS sequence"/>
</dbReference>
<keyword evidence="2" id="KW-0040">ANK repeat</keyword>
<dbReference type="KEGG" id="tva:5468505"/>
<protein>
    <submittedName>
        <fullName evidence="4">Uncharacterized protein</fullName>
    </submittedName>
</protein>
<dbReference type="VEuPathDB" id="TrichDB:TVAGG3_0291480"/>
<reference evidence="4" key="1">
    <citation type="submission" date="2006-10" db="EMBL/GenBank/DDBJ databases">
        <authorList>
            <person name="Amadeo P."/>
            <person name="Zhao Q."/>
            <person name="Wortman J."/>
            <person name="Fraser-Liggett C."/>
            <person name="Carlton J."/>
        </authorList>
    </citation>
    <scope>NUCLEOTIDE SEQUENCE</scope>
    <source>
        <strain evidence="4">G3</strain>
    </source>
</reference>
<feature type="coiled-coil region" evidence="3">
    <location>
        <begin position="100"/>
        <end position="141"/>
    </location>
</feature>
<dbReference type="AlphaFoldDB" id="A2D9U0"/>